<dbReference type="GO" id="GO:0006493">
    <property type="term" value="P:protein O-linked glycosylation"/>
    <property type="evidence" value="ECO:0007669"/>
    <property type="project" value="TreeGrafter"/>
</dbReference>
<evidence type="ECO:0000256" key="1">
    <source>
        <dbReference type="ARBA" id="ARBA00004323"/>
    </source>
</evidence>
<evidence type="ECO:0000256" key="10">
    <source>
        <dbReference type="RuleBase" id="RU363063"/>
    </source>
</evidence>
<comment type="caution">
    <text evidence="12">The sequence shown here is derived from an EMBL/GenBank/DDBJ whole genome shotgun (WGS) entry which is preliminary data.</text>
</comment>
<evidence type="ECO:0000313" key="13">
    <source>
        <dbReference type="Proteomes" id="UP001286313"/>
    </source>
</evidence>
<dbReference type="GO" id="GO:0000139">
    <property type="term" value="C:Golgi membrane"/>
    <property type="evidence" value="ECO:0007669"/>
    <property type="project" value="UniProtKB-SubCell"/>
</dbReference>
<name>A0AAE1BIK3_PETCI</name>
<evidence type="ECO:0000256" key="7">
    <source>
        <dbReference type="ARBA" id="ARBA00022989"/>
    </source>
</evidence>
<keyword evidence="9" id="KW-0472">Membrane</keyword>
<feature type="region of interest" description="Disordered" evidence="11">
    <location>
        <begin position="1"/>
        <end position="37"/>
    </location>
</feature>
<keyword evidence="13" id="KW-1185">Reference proteome</keyword>
<evidence type="ECO:0000256" key="8">
    <source>
        <dbReference type="ARBA" id="ARBA00023034"/>
    </source>
</evidence>
<evidence type="ECO:0000256" key="4">
    <source>
        <dbReference type="ARBA" id="ARBA00022679"/>
    </source>
</evidence>
<dbReference type="Gene3D" id="3.90.550.50">
    <property type="match status" value="1"/>
</dbReference>
<dbReference type="PANTHER" id="PTHR11214:SF235">
    <property type="entry name" value="HEXOSYLTRANSFERASE"/>
    <property type="match status" value="1"/>
</dbReference>
<evidence type="ECO:0000256" key="3">
    <source>
        <dbReference type="ARBA" id="ARBA00022676"/>
    </source>
</evidence>
<gene>
    <name evidence="12" type="ORF">Pcinc_042157</name>
</gene>
<keyword evidence="4" id="KW-0808">Transferase</keyword>
<dbReference type="AlphaFoldDB" id="A0AAE1BIK3"/>
<accession>A0AAE1BIK3</accession>
<keyword evidence="8 10" id="KW-0333">Golgi apparatus</keyword>
<proteinExistence type="inferred from homology"/>
<evidence type="ECO:0000256" key="9">
    <source>
        <dbReference type="ARBA" id="ARBA00023136"/>
    </source>
</evidence>
<feature type="compositionally biased region" description="Polar residues" evidence="11">
    <location>
        <begin position="342"/>
        <end position="351"/>
    </location>
</feature>
<dbReference type="Proteomes" id="UP001286313">
    <property type="component" value="Unassembled WGS sequence"/>
</dbReference>
<keyword evidence="6" id="KW-0735">Signal-anchor</keyword>
<keyword evidence="7" id="KW-1133">Transmembrane helix</keyword>
<comment type="subcellular location">
    <subcellularLocation>
        <location evidence="1 10">Golgi apparatus membrane</location>
        <topology evidence="1 10">Single-pass type II membrane protein</topology>
    </subcellularLocation>
</comment>
<dbReference type="EMBL" id="JAWQEG010008010">
    <property type="protein sequence ID" value="KAK3851178.1"/>
    <property type="molecule type" value="Genomic_DNA"/>
</dbReference>
<feature type="compositionally biased region" description="Pro residues" evidence="11">
    <location>
        <begin position="10"/>
        <end position="19"/>
    </location>
</feature>
<protein>
    <recommendedName>
        <fullName evidence="10">Hexosyltransferase</fullName>
        <ecNumber evidence="10">2.4.1.-</ecNumber>
    </recommendedName>
</protein>
<evidence type="ECO:0000313" key="12">
    <source>
        <dbReference type="EMBL" id="KAK3851178.1"/>
    </source>
</evidence>
<sequence>MVWVGGQRGIPPPPTSPPHPQRHRRPPPRGPPYLYPPPTPLLDLPTVSLLGNTAICPQHPLLLLILVISHPAHTALRNTHRAHVPPQALEALGARRVFIVGDGTIGQKEYPAVDVSEVLKEASKERDLVVSDLKEHYRNLTYKHALALSWSASFCASATFLLKMDDDIMVDVWGVAHLLRAGLTLGPDGTLQTRGEGRLLNPSEAWTAGLLQKDLQPQREGGKWRVTPSEYPGHRYPDFLAGWAYLATRSAAKALVKAAAAASTPPFWIDDVYMTGMLATVAGIPRYSLNQYYSLMSSAASCCLQAPPYPSLLPQPQHTHDLAPPTSPLLPQPQHTHDIAPPTSSSLPQPQHTHDIAPPTSLSLPQPQHTHDLAPPTSPSLPQLLAPPSLHQPQRTPSLHQPQHPPSLHQPQHPTSPSLPQHLAPPSLYQPQHPPSLHQPEHPQALLAPICGLLVAPSDKNLTLMEAWLEAAKVCHERGSCPTTTPHLLHLHTPTARRWNCHYDQLTRTD</sequence>
<evidence type="ECO:0000256" key="5">
    <source>
        <dbReference type="ARBA" id="ARBA00022692"/>
    </source>
</evidence>
<evidence type="ECO:0000256" key="11">
    <source>
        <dbReference type="SAM" id="MobiDB-lite"/>
    </source>
</evidence>
<dbReference type="EC" id="2.4.1.-" evidence="10"/>
<comment type="similarity">
    <text evidence="2 10">Belongs to the glycosyltransferase 31 family.</text>
</comment>
<feature type="compositionally biased region" description="Low complexity" evidence="11">
    <location>
        <begin position="380"/>
        <end position="418"/>
    </location>
</feature>
<dbReference type="Pfam" id="PF01762">
    <property type="entry name" value="Galactosyl_T"/>
    <property type="match status" value="1"/>
</dbReference>
<reference evidence="12" key="1">
    <citation type="submission" date="2023-10" db="EMBL/GenBank/DDBJ databases">
        <title>Genome assemblies of two species of porcelain crab, Petrolisthes cinctipes and Petrolisthes manimaculis (Anomura: Porcellanidae).</title>
        <authorList>
            <person name="Angst P."/>
        </authorList>
    </citation>
    <scope>NUCLEOTIDE SEQUENCE</scope>
    <source>
        <strain evidence="12">PB745_01</strain>
        <tissue evidence="12">Gill</tissue>
    </source>
</reference>
<feature type="compositionally biased region" description="Pro residues" evidence="11">
    <location>
        <begin position="28"/>
        <end position="37"/>
    </location>
</feature>
<evidence type="ECO:0000256" key="2">
    <source>
        <dbReference type="ARBA" id="ARBA00008661"/>
    </source>
</evidence>
<dbReference type="GO" id="GO:0016758">
    <property type="term" value="F:hexosyltransferase activity"/>
    <property type="evidence" value="ECO:0007669"/>
    <property type="project" value="InterPro"/>
</dbReference>
<organism evidence="12 13">
    <name type="scientific">Petrolisthes cinctipes</name>
    <name type="common">Flat porcelain crab</name>
    <dbReference type="NCBI Taxonomy" id="88211"/>
    <lineage>
        <taxon>Eukaryota</taxon>
        <taxon>Metazoa</taxon>
        <taxon>Ecdysozoa</taxon>
        <taxon>Arthropoda</taxon>
        <taxon>Crustacea</taxon>
        <taxon>Multicrustacea</taxon>
        <taxon>Malacostraca</taxon>
        <taxon>Eumalacostraca</taxon>
        <taxon>Eucarida</taxon>
        <taxon>Decapoda</taxon>
        <taxon>Pleocyemata</taxon>
        <taxon>Anomura</taxon>
        <taxon>Galatheoidea</taxon>
        <taxon>Porcellanidae</taxon>
        <taxon>Petrolisthes</taxon>
    </lineage>
</organism>
<dbReference type="PANTHER" id="PTHR11214">
    <property type="entry name" value="BETA-1,3-N-ACETYLGLUCOSAMINYLTRANSFERASE"/>
    <property type="match status" value="1"/>
</dbReference>
<keyword evidence="3 10" id="KW-0328">Glycosyltransferase</keyword>
<keyword evidence="5" id="KW-0812">Transmembrane</keyword>
<dbReference type="InterPro" id="IPR002659">
    <property type="entry name" value="Glyco_trans_31"/>
</dbReference>
<feature type="region of interest" description="Disordered" evidence="11">
    <location>
        <begin position="313"/>
        <end position="442"/>
    </location>
</feature>
<evidence type="ECO:0000256" key="6">
    <source>
        <dbReference type="ARBA" id="ARBA00022968"/>
    </source>
</evidence>